<sequence length="876" mass="95916">MAPQVVLISGCSSGIGLATAVLLAKDAEKRFKVYATMRNLAKKGQLEEEGQDQLGDTLIIKQMDVCSDESVTKAVQEVMEIEGKIDVLFNNAGMALTAVLECTPMNMAKDLYEVNFFGALRLIQAVLPGMKSKQAGHIINNSSHYGFVGLPFNELYCSSKFAIEGLTEALAPLLLHFNIRCSLLEPGLVGTAVMDSMGTWVKNYDVKPADQRSMELQKALGGNMEQLFDKFQSPNELAGIVKNIILSEKPNLRYQSNASFNPDEVRAKLPDPTGNDVVELLKKNGLNMSARIVLISGCSSGIGLATAVLLAKDAEKRFKVYATMRNLAKKGQLEEEGKEQLGDTLIIKQMDVCSDESVTTAVKDVMDAEGRIDILFNNAGVPLMSVFDCVPMDLAKETFDINFFGTLRLIQAVLPGMKARQSGHIINNTSTFAIIGTPFFEIYCASKFAVEGLTESLVPTLQQFNIRCTLLEPGPVSSAVGECNAERTKNIDLTTADQKTRDIWQGLLGRIGGIFHEKVVLSPLEVADSVREIILSENTNFRFQPSKEFYSEEIAARFADATGYKSVDLITQKFSTVNKKIMDPRIVLISGCSSGIGLATAVLLAKDAGKRFKVYATMRNLAKKGQLEEEGKEYLGDTLIIKQMDVCSDESVSQTVQELVEMEGKIDVLFNNAGIGITGIPFECIPIDAAKELFEVNYFGYMRLIQAVLPSMKERQSGLIINNSSHFGIVGVPFVETYCSSKFAIEGLTESLAPTLRHFNIRCCLLEPGPVHTACVPKALEWGQDRGSTPNVDPKTVDLMNTTIANIEKEFGGAMQTCEECAQFVKEIILSEKDNLRCQTNEKFGSKEVAAKLAEPTGNASVNIITTRYLGETKQE</sequence>
<dbReference type="PRINTS" id="PR00081">
    <property type="entry name" value="GDHRDH"/>
</dbReference>
<feature type="transmembrane region" description="Helical" evidence="3">
    <location>
        <begin position="6"/>
        <end position="24"/>
    </location>
</feature>
<keyword evidence="3" id="KW-0812">Transmembrane</keyword>
<dbReference type="InterPro" id="IPR036291">
    <property type="entry name" value="NAD(P)-bd_dom_sf"/>
</dbReference>
<evidence type="ECO:0000256" key="1">
    <source>
        <dbReference type="ARBA" id="ARBA00006484"/>
    </source>
</evidence>
<name>A0ABN8LKG1_9CNID</name>
<feature type="transmembrane region" description="Helical" evidence="3">
    <location>
        <begin position="292"/>
        <end position="311"/>
    </location>
</feature>
<evidence type="ECO:0000313" key="5">
    <source>
        <dbReference type="Proteomes" id="UP001159427"/>
    </source>
</evidence>
<dbReference type="PROSITE" id="PS00061">
    <property type="entry name" value="ADH_SHORT"/>
    <property type="match status" value="2"/>
</dbReference>
<keyword evidence="2" id="KW-0560">Oxidoreductase</keyword>
<reference evidence="4 5" key="1">
    <citation type="submission" date="2022-05" db="EMBL/GenBank/DDBJ databases">
        <authorList>
            <consortium name="Genoscope - CEA"/>
            <person name="William W."/>
        </authorList>
    </citation>
    <scope>NUCLEOTIDE SEQUENCE [LARGE SCALE GENOMIC DNA]</scope>
</reference>
<dbReference type="PANTHER" id="PTHR43391:SF86">
    <property type="entry name" value="SHORT-CHAIN DEHYDROGENASE_REDUCTASE FAMILY PROTEIN"/>
    <property type="match status" value="1"/>
</dbReference>
<evidence type="ECO:0000256" key="2">
    <source>
        <dbReference type="ARBA" id="ARBA00023002"/>
    </source>
</evidence>
<protein>
    <submittedName>
        <fullName evidence="4">Uncharacterized protein</fullName>
    </submittedName>
</protein>
<gene>
    <name evidence="4" type="ORF">PEVE_00023338</name>
</gene>
<comment type="similarity">
    <text evidence="1">Belongs to the short-chain dehydrogenases/reductases (SDR) family.</text>
</comment>
<keyword evidence="3" id="KW-0472">Membrane</keyword>
<dbReference type="PANTHER" id="PTHR43391">
    <property type="entry name" value="RETINOL DEHYDROGENASE-RELATED"/>
    <property type="match status" value="1"/>
</dbReference>
<keyword evidence="3" id="KW-1133">Transmembrane helix</keyword>
<proteinExistence type="inferred from homology"/>
<dbReference type="Gene3D" id="3.40.50.720">
    <property type="entry name" value="NAD(P)-binding Rossmann-like Domain"/>
    <property type="match status" value="3"/>
</dbReference>
<organism evidence="4 5">
    <name type="scientific">Porites evermanni</name>
    <dbReference type="NCBI Taxonomy" id="104178"/>
    <lineage>
        <taxon>Eukaryota</taxon>
        <taxon>Metazoa</taxon>
        <taxon>Cnidaria</taxon>
        <taxon>Anthozoa</taxon>
        <taxon>Hexacorallia</taxon>
        <taxon>Scleractinia</taxon>
        <taxon>Fungiina</taxon>
        <taxon>Poritidae</taxon>
        <taxon>Porites</taxon>
    </lineage>
</organism>
<dbReference type="Proteomes" id="UP001159427">
    <property type="component" value="Unassembled WGS sequence"/>
</dbReference>
<accession>A0ABN8LKG1</accession>
<evidence type="ECO:0000313" key="4">
    <source>
        <dbReference type="EMBL" id="CAH3015925.1"/>
    </source>
</evidence>
<comment type="caution">
    <text evidence="4">The sequence shown here is derived from an EMBL/GenBank/DDBJ whole genome shotgun (WGS) entry which is preliminary data.</text>
</comment>
<dbReference type="SUPFAM" id="SSF51735">
    <property type="entry name" value="NAD(P)-binding Rossmann-fold domains"/>
    <property type="match status" value="3"/>
</dbReference>
<dbReference type="InterPro" id="IPR020904">
    <property type="entry name" value="Sc_DH/Rdtase_CS"/>
</dbReference>
<dbReference type="InterPro" id="IPR002347">
    <property type="entry name" value="SDR_fam"/>
</dbReference>
<dbReference type="Pfam" id="PF00106">
    <property type="entry name" value="adh_short"/>
    <property type="match status" value="3"/>
</dbReference>
<keyword evidence="5" id="KW-1185">Reference proteome</keyword>
<evidence type="ECO:0000256" key="3">
    <source>
        <dbReference type="SAM" id="Phobius"/>
    </source>
</evidence>
<dbReference type="EMBL" id="CALNXI010000031">
    <property type="protein sequence ID" value="CAH3015925.1"/>
    <property type="molecule type" value="Genomic_DNA"/>
</dbReference>
<dbReference type="PRINTS" id="PR00080">
    <property type="entry name" value="SDRFAMILY"/>
</dbReference>